<comment type="caution">
    <text evidence="1">The sequence shown here is derived from an EMBL/GenBank/DDBJ whole genome shotgun (WGS) entry which is preliminary data.</text>
</comment>
<keyword evidence="2" id="KW-1185">Reference proteome</keyword>
<dbReference type="EMBL" id="BMUU01000002">
    <property type="protein sequence ID" value="GGY23721.1"/>
    <property type="molecule type" value="Genomic_DNA"/>
</dbReference>
<evidence type="ECO:0000313" key="2">
    <source>
        <dbReference type="Proteomes" id="UP000600946"/>
    </source>
</evidence>
<reference evidence="2" key="1">
    <citation type="journal article" date="2019" name="Int. J. Syst. Evol. Microbiol.">
        <title>The Global Catalogue of Microorganisms (GCM) 10K type strain sequencing project: providing services to taxonomists for standard genome sequencing and annotation.</title>
        <authorList>
            <consortium name="The Broad Institute Genomics Platform"/>
            <consortium name="The Broad Institute Genome Sequencing Center for Infectious Disease"/>
            <person name="Wu L."/>
            <person name="Ma J."/>
        </authorList>
    </citation>
    <scope>NUCLEOTIDE SEQUENCE [LARGE SCALE GENOMIC DNA]</scope>
    <source>
        <strain evidence="2">JCM 4594</strain>
    </source>
</reference>
<sequence length="102" mass="10606">MGAAGPCALPRAPNPLFGRGPRVADRAVPRAPNPVLGCGPRSLFAQFPAPLETRSRPRTVVASRAVPRAPEPAFVRGPQGPFAQFLAPLAVPVRGTYSLSGV</sequence>
<gene>
    <name evidence="1" type="ORF">GCM10010326_16650</name>
</gene>
<dbReference type="Proteomes" id="UP000600946">
    <property type="component" value="Unassembled WGS sequence"/>
</dbReference>
<evidence type="ECO:0000313" key="1">
    <source>
        <dbReference type="EMBL" id="GGY23721.1"/>
    </source>
</evidence>
<proteinExistence type="predicted"/>
<name>A0ABQ2ZV65_9ACTN</name>
<organism evidence="1 2">
    <name type="scientific">Streptomyces xanthochromogenes</name>
    <dbReference type="NCBI Taxonomy" id="67384"/>
    <lineage>
        <taxon>Bacteria</taxon>
        <taxon>Bacillati</taxon>
        <taxon>Actinomycetota</taxon>
        <taxon>Actinomycetes</taxon>
        <taxon>Kitasatosporales</taxon>
        <taxon>Streptomycetaceae</taxon>
        <taxon>Streptomyces</taxon>
    </lineage>
</organism>
<accession>A0ABQ2ZV65</accession>
<protein>
    <submittedName>
        <fullName evidence="1">Uncharacterized protein</fullName>
    </submittedName>
</protein>